<dbReference type="OrthoDB" id="9812943at2"/>
<dbReference type="SUPFAM" id="SSF52540">
    <property type="entry name" value="P-loop containing nucleoside triphosphate hydrolases"/>
    <property type="match status" value="1"/>
</dbReference>
<comment type="caution">
    <text evidence="5">The sequence shown here is derived from an EMBL/GenBank/DDBJ whole genome shotgun (WGS) entry which is preliminary data.</text>
</comment>
<dbReference type="GO" id="GO:0005524">
    <property type="term" value="F:ATP binding"/>
    <property type="evidence" value="ECO:0007669"/>
    <property type="project" value="UniProtKB-UniRule"/>
</dbReference>
<dbReference type="GO" id="GO:0004140">
    <property type="term" value="F:dephospho-CoA kinase activity"/>
    <property type="evidence" value="ECO:0007669"/>
    <property type="project" value="UniProtKB-UniRule"/>
</dbReference>
<dbReference type="PANTHER" id="PTHR10695">
    <property type="entry name" value="DEPHOSPHO-COA KINASE-RELATED"/>
    <property type="match status" value="1"/>
</dbReference>
<keyword evidence="3 5" id="KW-0418">Kinase</keyword>
<proteinExistence type="inferred from homology"/>
<sequence precursor="true">MKIIGVTGPIGSGKSTLSDYFAKKGAKVIDADLIYREVVHKGKPALTEIVRVFGNEVLDGEGQLDRKKLASIVFNDKVKLEVLNGLTHKYIIEEIIEEIKKARESHVEVLVIECPIPIKHGFIDLVDEVYVVVADEKVRAERIMKRNNLSFDDALKRIRSQMTNDEYISIADKVIRNESDFDSLIAQLEGNI</sequence>
<dbReference type="InterPro" id="IPR001977">
    <property type="entry name" value="Depp_CoAkinase"/>
</dbReference>
<dbReference type="PANTHER" id="PTHR10695:SF46">
    <property type="entry name" value="BIFUNCTIONAL COENZYME A SYNTHASE-RELATED"/>
    <property type="match status" value="1"/>
</dbReference>
<dbReference type="InterPro" id="IPR027417">
    <property type="entry name" value="P-loop_NTPase"/>
</dbReference>
<dbReference type="EMBL" id="LGTC01000001">
    <property type="protein sequence ID" value="KNY25224.1"/>
    <property type="molecule type" value="Genomic_DNA"/>
</dbReference>
<dbReference type="NCBIfam" id="TIGR00152">
    <property type="entry name" value="dephospho-CoA kinase"/>
    <property type="match status" value="1"/>
</dbReference>
<evidence type="ECO:0000256" key="3">
    <source>
        <dbReference type="HAMAP-Rule" id="MF_00376"/>
    </source>
</evidence>
<comment type="catalytic activity">
    <reaction evidence="3">
        <text>3'-dephospho-CoA + ATP = ADP + CoA + H(+)</text>
        <dbReference type="Rhea" id="RHEA:18245"/>
        <dbReference type="ChEBI" id="CHEBI:15378"/>
        <dbReference type="ChEBI" id="CHEBI:30616"/>
        <dbReference type="ChEBI" id="CHEBI:57287"/>
        <dbReference type="ChEBI" id="CHEBI:57328"/>
        <dbReference type="ChEBI" id="CHEBI:456216"/>
        <dbReference type="EC" id="2.7.1.24"/>
    </reaction>
</comment>
<keyword evidence="2 3" id="KW-0067">ATP-binding</keyword>
<dbReference type="GO" id="GO:0005737">
    <property type="term" value="C:cytoplasm"/>
    <property type="evidence" value="ECO:0007669"/>
    <property type="project" value="UniProtKB-SubCell"/>
</dbReference>
<dbReference type="UniPathway" id="UPA00241">
    <property type="reaction ID" value="UER00356"/>
</dbReference>
<dbReference type="AlphaFoldDB" id="A0A0L6JHN2"/>
<keyword evidence="6" id="KW-1185">Reference proteome</keyword>
<evidence type="ECO:0000256" key="1">
    <source>
        <dbReference type="ARBA" id="ARBA00022741"/>
    </source>
</evidence>
<dbReference type="HAMAP" id="MF_00376">
    <property type="entry name" value="Dephospho_CoA_kinase"/>
    <property type="match status" value="1"/>
</dbReference>
<evidence type="ECO:0000313" key="6">
    <source>
        <dbReference type="Proteomes" id="UP000036923"/>
    </source>
</evidence>
<comment type="subcellular location">
    <subcellularLocation>
        <location evidence="3">Cytoplasm</location>
    </subcellularLocation>
</comment>
<keyword evidence="3" id="KW-0963">Cytoplasm</keyword>
<reference evidence="6" key="1">
    <citation type="submission" date="2015-07" db="EMBL/GenBank/DDBJ databases">
        <title>Near-Complete Genome Sequence of the Cellulolytic Bacterium Bacteroides (Pseudobacteroides) cellulosolvens ATCC 35603.</title>
        <authorList>
            <person name="Dassa B."/>
            <person name="Utturkar S.M."/>
            <person name="Klingeman D.M."/>
            <person name="Hurt R.A."/>
            <person name="Keller M."/>
            <person name="Xu J."/>
            <person name="Reddy Y.H.K."/>
            <person name="Borovok I."/>
            <person name="Grinberg I.R."/>
            <person name="Lamed R."/>
            <person name="Zhivin O."/>
            <person name="Bayer E.A."/>
            <person name="Brown S.D."/>
        </authorList>
    </citation>
    <scope>NUCLEOTIDE SEQUENCE [LARGE SCALE GENOMIC DNA]</scope>
    <source>
        <strain evidence="6">DSM 2933</strain>
    </source>
</reference>
<organism evidence="5 6">
    <name type="scientific">Pseudobacteroides cellulosolvens ATCC 35603 = DSM 2933</name>
    <dbReference type="NCBI Taxonomy" id="398512"/>
    <lineage>
        <taxon>Bacteria</taxon>
        <taxon>Bacillati</taxon>
        <taxon>Bacillota</taxon>
        <taxon>Clostridia</taxon>
        <taxon>Eubacteriales</taxon>
        <taxon>Oscillospiraceae</taxon>
        <taxon>Pseudobacteroides</taxon>
    </lineage>
</organism>
<comment type="function">
    <text evidence="3">Catalyzes the phosphorylation of the 3'-hydroxyl group of dephosphocoenzyme A to form coenzyme A.</text>
</comment>
<keyword evidence="3 5" id="KW-0808">Transferase</keyword>
<evidence type="ECO:0000313" key="5">
    <source>
        <dbReference type="EMBL" id="KNY25224.1"/>
    </source>
</evidence>
<gene>
    <name evidence="3" type="primary">coaE</name>
    <name evidence="5" type="ORF">Bccel_0481</name>
</gene>
<dbReference type="Proteomes" id="UP000036923">
    <property type="component" value="Unassembled WGS sequence"/>
</dbReference>
<comment type="similarity">
    <text evidence="3">Belongs to the CoaE family.</text>
</comment>
<evidence type="ECO:0000256" key="4">
    <source>
        <dbReference type="NCBIfam" id="TIGR00152"/>
    </source>
</evidence>
<dbReference type="GO" id="GO:0015937">
    <property type="term" value="P:coenzyme A biosynthetic process"/>
    <property type="evidence" value="ECO:0007669"/>
    <property type="project" value="UniProtKB-UniRule"/>
</dbReference>
<dbReference type="PROSITE" id="PS51219">
    <property type="entry name" value="DPCK"/>
    <property type="match status" value="1"/>
</dbReference>
<dbReference type="eggNOG" id="COG0237">
    <property type="taxonomic scope" value="Bacteria"/>
</dbReference>
<name>A0A0L6JHN2_9FIRM</name>
<dbReference type="EC" id="2.7.1.24" evidence="3 4"/>
<evidence type="ECO:0000256" key="2">
    <source>
        <dbReference type="ARBA" id="ARBA00022840"/>
    </source>
</evidence>
<dbReference type="Pfam" id="PF01121">
    <property type="entry name" value="CoaE"/>
    <property type="match status" value="1"/>
</dbReference>
<dbReference type="CDD" id="cd02022">
    <property type="entry name" value="DPCK"/>
    <property type="match status" value="1"/>
</dbReference>
<dbReference type="STRING" id="398512.Bccel_0481"/>
<comment type="pathway">
    <text evidence="3">Cofactor biosynthesis; coenzyme A biosynthesis; CoA from (R)-pantothenate: step 5/5.</text>
</comment>
<protein>
    <recommendedName>
        <fullName evidence="3 4">Dephospho-CoA kinase</fullName>
        <ecNumber evidence="3 4">2.7.1.24</ecNumber>
    </recommendedName>
    <alternativeName>
        <fullName evidence="3">Dephosphocoenzyme A kinase</fullName>
    </alternativeName>
</protein>
<accession>A0A0L6JHN2</accession>
<keyword evidence="3" id="KW-0173">Coenzyme A biosynthesis</keyword>
<dbReference type="Gene3D" id="3.40.50.300">
    <property type="entry name" value="P-loop containing nucleotide triphosphate hydrolases"/>
    <property type="match status" value="1"/>
</dbReference>
<keyword evidence="1 3" id="KW-0547">Nucleotide-binding</keyword>
<feature type="binding site" evidence="3">
    <location>
        <begin position="11"/>
        <end position="16"/>
    </location>
    <ligand>
        <name>ATP</name>
        <dbReference type="ChEBI" id="CHEBI:30616"/>
    </ligand>
</feature>